<dbReference type="Proteomes" id="UP000050471">
    <property type="component" value="Unassembled WGS sequence"/>
</dbReference>
<dbReference type="AlphaFoldDB" id="A0A0P7J5N6"/>
<dbReference type="InterPro" id="IPR015797">
    <property type="entry name" value="NUDIX_hydrolase-like_dom_sf"/>
</dbReference>
<evidence type="ECO:0000256" key="4">
    <source>
        <dbReference type="ARBA" id="ARBA00022842"/>
    </source>
</evidence>
<dbReference type="GO" id="GO:0046872">
    <property type="term" value="F:metal ion binding"/>
    <property type="evidence" value="ECO:0007669"/>
    <property type="project" value="UniProtKB-KW"/>
</dbReference>
<dbReference type="GO" id="GO:0016462">
    <property type="term" value="F:pyrophosphatase activity"/>
    <property type="evidence" value="ECO:0007669"/>
    <property type="project" value="InterPro"/>
</dbReference>
<dbReference type="InterPro" id="IPR000086">
    <property type="entry name" value="NUDIX_hydrolase_dom"/>
</dbReference>
<evidence type="ECO:0000313" key="6">
    <source>
        <dbReference type="EMBL" id="KPN63366.1"/>
    </source>
</evidence>
<dbReference type="PROSITE" id="PS51462">
    <property type="entry name" value="NUDIX"/>
    <property type="match status" value="1"/>
</dbReference>
<dbReference type="OrthoDB" id="7066910at2"/>
<feature type="domain" description="Nudix hydrolase" evidence="5">
    <location>
        <begin position="29"/>
        <end position="160"/>
    </location>
</feature>
<dbReference type="CDD" id="cd04666">
    <property type="entry name" value="NUDIX_DIPP2_like_Nudt4"/>
    <property type="match status" value="1"/>
</dbReference>
<keyword evidence="3 6" id="KW-0378">Hydrolase</keyword>
<proteinExistence type="predicted"/>
<accession>A0A0P7J5N6</accession>
<gene>
    <name evidence="6" type="ORF">AKJ29_11895</name>
</gene>
<evidence type="ECO:0000256" key="2">
    <source>
        <dbReference type="ARBA" id="ARBA00022723"/>
    </source>
</evidence>
<dbReference type="PANTHER" id="PTHR12629:SF0">
    <property type="entry name" value="DIPHOSPHOINOSITOL-POLYPHOSPHATE DIPHOSPHATASE"/>
    <property type="match status" value="1"/>
</dbReference>
<keyword evidence="7" id="KW-1185">Reference proteome</keyword>
<dbReference type="SUPFAM" id="SSF55811">
    <property type="entry name" value="Nudix"/>
    <property type="match status" value="1"/>
</dbReference>
<protein>
    <submittedName>
        <fullName evidence="6">NUDIX hydrolase</fullName>
    </submittedName>
</protein>
<evidence type="ECO:0000256" key="3">
    <source>
        <dbReference type="ARBA" id="ARBA00022801"/>
    </source>
</evidence>
<name>A0A0P7J5N6_9RHOB</name>
<sequence length="166" mass="18230">MGDSKGGSKLTIAKGKQKPIRLSLSDKRSVRTQFGALPYRIKDGKVEILLITSRGSGRWIVPKGWPMDGETPAGAAATEAYEEAGAEGKLSHQVLGFYAYDKGHAGEKLPCVVAIFPLKVKKLLKNFPEAGQRRRKWVSQKKAAQMISEPELRQIIKAFDPKALRG</sequence>
<dbReference type="GO" id="GO:0005737">
    <property type="term" value="C:cytoplasm"/>
    <property type="evidence" value="ECO:0007669"/>
    <property type="project" value="TreeGrafter"/>
</dbReference>
<evidence type="ECO:0000259" key="5">
    <source>
        <dbReference type="PROSITE" id="PS51462"/>
    </source>
</evidence>
<dbReference type="EMBL" id="LKBA01000006">
    <property type="protein sequence ID" value="KPN63366.1"/>
    <property type="molecule type" value="Genomic_DNA"/>
</dbReference>
<reference evidence="6 7" key="1">
    <citation type="submission" date="2015-09" db="EMBL/GenBank/DDBJ databases">
        <title>Draft genome sequence of Aliiroseovarius crassostreae CV919-312TSm, the causative agent of Roseovarius Oyster Disease (formerly Juvenile Oyster Disease).</title>
        <authorList>
            <person name="Kessner L."/>
            <person name="Spinard E."/>
            <person name="Nelson D."/>
        </authorList>
    </citation>
    <scope>NUCLEOTIDE SEQUENCE [LARGE SCALE GENOMIC DNA]</scope>
    <source>
        <strain evidence="6 7">CV919-312</strain>
    </source>
</reference>
<dbReference type="Gene3D" id="3.90.79.10">
    <property type="entry name" value="Nucleoside Triphosphate Pyrophosphohydrolase"/>
    <property type="match status" value="1"/>
</dbReference>
<comment type="caution">
    <text evidence="6">The sequence shown here is derived from an EMBL/GenBank/DDBJ whole genome shotgun (WGS) entry which is preliminary data.</text>
</comment>
<dbReference type="PANTHER" id="PTHR12629">
    <property type="entry name" value="DIPHOSPHOINOSITOL POLYPHOSPHATE PHOSPHOHYDROLASE"/>
    <property type="match status" value="1"/>
</dbReference>
<keyword evidence="4" id="KW-0460">Magnesium</keyword>
<dbReference type="InterPro" id="IPR047198">
    <property type="entry name" value="DDP-like_NUDIX"/>
</dbReference>
<organism evidence="6 7">
    <name type="scientific">Aliiroseovarius crassostreae</name>
    <dbReference type="NCBI Taxonomy" id="154981"/>
    <lineage>
        <taxon>Bacteria</taxon>
        <taxon>Pseudomonadati</taxon>
        <taxon>Pseudomonadota</taxon>
        <taxon>Alphaproteobacteria</taxon>
        <taxon>Rhodobacterales</taxon>
        <taxon>Paracoccaceae</taxon>
        <taxon>Aliiroseovarius</taxon>
    </lineage>
</organism>
<evidence type="ECO:0000256" key="1">
    <source>
        <dbReference type="ARBA" id="ARBA00001946"/>
    </source>
</evidence>
<keyword evidence="2" id="KW-0479">Metal-binding</keyword>
<evidence type="ECO:0000313" key="7">
    <source>
        <dbReference type="Proteomes" id="UP000050471"/>
    </source>
</evidence>
<dbReference type="STRING" id="154981.AKJ29_11895"/>
<dbReference type="RefSeq" id="WP_055189646.1">
    <property type="nucleotide sequence ID" value="NZ_FPBS01000002.1"/>
</dbReference>
<comment type="cofactor">
    <cofactor evidence="1">
        <name>Mg(2+)</name>
        <dbReference type="ChEBI" id="CHEBI:18420"/>
    </cofactor>
</comment>
<dbReference type="Pfam" id="PF00293">
    <property type="entry name" value="NUDIX"/>
    <property type="match status" value="1"/>
</dbReference>